<keyword evidence="1" id="KW-0812">Transmembrane</keyword>
<evidence type="ECO:0000256" key="1">
    <source>
        <dbReference type="SAM" id="Phobius"/>
    </source>
</evidence>
<organism evidence="2 3">
    <name type="scientific">Dactylosporangium siamense</name>
    <dbReference type="NCBI Taxonomy" id="685454"/>
    <lineage>
        <taxon>Bacteria</taxon>
        <taxon>Bacillati</taxon>
        <taxon>Actinomycetota</taxon>
        <taxon>Actinomycetes</taxon>
        <taxon>Micromonosporales</taxon>
        <taxon>Micromonosporaceae</taxon>
        <taxon>Dactylosporangium</taxon>
    </lineage>
</organism>
<gene>
    <name evidence="2" type="ORF">Dsi01nite_069210</name>
</gene>
<dbReference type="EMBL" id="BONQ01000110">
    <property type="protein sequence ID" value="GIG48880.1"/>
    <property type="molecule type" value="Genomic_DNA"/>
</dbReference>
<name>A0A919UEQ7_9ACTN</name>
<keyword evidence="1" id="KW-0472">Membrane</keyword>
<dbReference type="Proteomes" id="UP000660611">
    <property type="component" value="Unassembled WGS sequence"/>
</dbReference>
<dbReference type="AlphaFoldDB" id="A0A919UEQ7"/>
<evidence type="ECO:0000313" key="2">
    <source>
        <dbReference type="EMBL" id="GIG48880.1"/>
    </source>
</evidence>
<feature type="transmembrane region" description="Helical" evidence="1">
    <location>
        <begin position="6"/>
        <end position="24"/>
    </location>
</feature>
<protein>
    <submittedName>
        <fullName evidence="2">Uncharacterized protein</fullName>
    </submittedName>
</protein>
<evidence type="ECO:0000313" key="3">
    <source>
        <dbReference type="Proteomes" id="UP000660611"/>
    </source>
</evidence>
<sequence length="106" mass="12250">MSPLTQFLIYLLALVILGAVVVRVRRTSRQQGYRFGRDVIVRCRDGHLFMTTWIPMVSFKAIRLGLVRVQRCPVGDHVTAVRLMRDDDLTPDQRLEARRHHDNGVP</sequence>
<keyword evidence="3" id="KW-1185">Reference proteome</keyword>
<proteinExistence type="predicted"/>
<dbReference type="RefSeq" id="WP_203850578.1">
    <property type="nucleotide sequence ID" value="NZ_BAAAVW010000020.1"/>
</dbReference>
<comment type="caution">
    <text evidence="2">The sequence shown here is derived from an EMBL/GenBank/DDBJ whole genome shotgun (WGS) entry which is preliminary data.</text>
</comment>
<accession>A0A919UEQ7</accession>
<reference evidence="2" key="1">
    <citation type="submission" date="2021-01" db="EMBL/GenBank/DDBJ databases">
        <title>Whole genome shotgun sequence of Dactylosporangium siamense NBRC 106093.</title>
        <authorList>
            <person name="Komaki H."/>
            <person name="Tamura T."/>
        </authorList>
    </citation>
    <scope>NUCLEOTIDE SEQUENCE</scope>
    <source>
        <strain evidence="2">NBRC 106093</strain>
    </source>
</reference>
<keyword evidence="1" id="KW-1133">Transmembrane helix</keyword>